<dbReference type="SMART" id="SM00226">
    <property type="entry name" value="LMWPc"/>
    <property type="match status" value="1"/>
</dbReference>
<evidence type="ECO:0000256" key="1">
    <source>
        <dbReference type="ARBA" id="ARBA00022849"/>
    </source>
</evidence>
<dbReference type="Proteomes" id="UP000030710">
    <property type="component" value="Unassembled WGS sequence"/>
</dbReference>
<protein>
    <submittedName>
        <fullName evidence="3">Protein-tyrosine-phosphatase</fullName>
    </submittedName>
</protein>
<organism evidence="3 4">
    <name type="scientific">Haloquadratum walsbyi J07HQW2</name>
    <dbReference type="NCBI Taxonomy" id="1238425"/>
    <lineage>
        <taxon>Archaea</taxon>
        <taxon>Methanobacteriati</taxon>
        <taxon>Methanobacteriota</taxon>
        <taxon>Stenosarchaea group</taxon>
        <taxon>Halobacteria</taxon>
        <taxon>Halobacteriales</taxon>
        <taxon>Haloferacaceae</taxon>
        <taxon>Haloquadratum</taxon>
    </lineage>
</organism>
<evidence type="ECO:0000313" key="3">
    <source>
        <dbReference type="EMBL" id="ERG95404.1"/>
    </source>
</evidence>
<proteinExistence type="predicted"/>
<name>U1MY52_9EURY</name>
<dbReference type="STRING" id="1238425.J07HQW2_01859"/>
<reference evidence="3 4" key="1">
    <citation type="journal article" date="2013" name="PLoS ONE">
        <title>Assembly-driven community genomics of a hypersaline microbial ecosystem.</title>
        <authorList>
            <person name="Podell S."/>
            <person name="Ugalde J.A."/>
            <person name="Narasingarao P."/>
            <person name="Banfield J.F."/>
            <person name="Heidelberg K.B."/>
            <person name="Allen E.E."/>
        </authorList>
    </citation>
    <scope>NUCLEOTIDE SEQUENCE [LARGE SCALE GENOMIC DNA]</scope>
    <source>
        <strain evidence="4">J07HQW2</strain>
    </source>
</reference>
<keyword evidence="1" id="KW-0059">Arsenical resistance</keyword>
<accession>U1MY52</accession>
<dbReference type="EMBL" id="KE356561">
    <property type="protein sequence ID" value="ERG95404.1"/>
    <property type="molecule type" value="Genomic_DNA"/>
</dbReference>
<feature type="domain" description="Phosphotyrosine protein phosphatase I" evidence="2">
    <location>
        <begin position="7"/>
        <end position="137"/>
    </location>
</feature>
<dbReference type="Pfam" id="PF01451">
    <property type="entry name" value="LMWPc"/>
    <property type="match status" value="1"/>
</dbReference>
<gene>
    <name evidence="3" type="ORF">J07HQW2_01859</name>
</gene>
<dbReference type="PANTHER" id="PTHR43428">
    <property type="entry name" value="ARSENATE REDUCTASE"/>
    <property type="match status" value="1"/>
</dbReference>
<dbReference type="Gene3D" id="3.40.50.2300">
    <property type="match status" value="1"/>
</dbReference>
<dbReference type="AlphaFoldDB" id="U1MY52"/>
<dbReference type="GO" id="GO:0046685">
    <property type="term" value="P:response to arsenic-containing substance"/>
    <property type="evidence" value="ECO:0007669"/>
    <property type="project" value="UniProtKB-KW"/>
</dbReference>
<dbReference type="SUPFAM" id="SSF52788">
    <property type="entry name" value="Phosphotyrosine protein phosphatases I"/>
    <property type="match status" value="1"/>
</dbReference>
<evidence type="ECO:0000313" key="4">
    <source>
        <dbReference type="Proteomes" id="UP000030710"/>
    </source>
</evidence>
<dbReference type="HOGENOM" id="CLU_071415_3_3_2"/>
<dbReference type="InterPro" id="IPR036196">
    <property type="entry name" value="Ptyr_pPase_sf"/>
</dbReference>
<dbReference type="InterPro" id="IPR023485">
    <property type="entry name" value="Ptyr_pPase"/>
</dbReference>
<dbReference type="eggNOG" id="arCOG04425">
    <property type="taxonomic scope" value="Archaea"/>
</dbReference>
<dbReference type="RefSeq" id="WP_021054881.1">
    <property type="nucleotide sequence ID" value="NZ_KE356561.1"/>
</dbReference>
<evidence type="ECO:0000259" key="2">
    <source>
        <dbReference type="SMART" id="SM00226"/>
    </source>
</evidence>
<sequence>MSEGSPTKLGFICVQNAGRNQMSAAFAERERDRRGVNDGIDIITGGTDPADDVHEEVVKVMNEINIDISGQTPRKVSTEELESCDIVATMGCSTLKIDAEEIDIRDWALDDPDNKDLEQVRVIRDEIEGRVVALFDHVGTQTTV</sequence>
<dbReference type="PANTHER" id="PTHR43428:SF1">
    <property type="entry name" value="ARSENATE REDUCTASE"/>
    <property type="match status" value="1"/>
</dbReference>